<dbReference type="Pfam" id="PF26176">
    <property type="entry name" value="zf_C2H2_17_2"/>
    <property type="match status" value="1"/>
</dbReference>
<dbReference type="AlphaFoldDB" id="A0AAJ0DE02"/>
<name>A0AAJ0DE02_9PEZI</name>
<organism evidence="4 5">
    <name type="scientific">Extremus antarcticus</name>
    <dbReference type="NCBI Taxonomy" id="702011"/>
    <lineage>
        <taxon>Eukaryota</taxon>
        <taxon>Fungi</taxon>
        <taxon>Dikarya</taxon>
        <taxon>Ascomycota</taxon>
        <taxon>Pezizomycotina</taxon>
        <taxon>Dothideomycetes</taxon>
        <taxon>Dothideomycetidae</taxon>
        <taxon>Mycosphaerellales</taxon>
        <taxon>Extremaceae</taxon>
        <taxon>Extremus</taxon>
    </lineage>
</organism>
<protein>
    <recommendedName>
        <fullName evidence="3">C2H2-type domain-containing protein</fullName>
    </recommendedName>
</protein>
<feature type="region of interest" description="Disordered" evidence="2">
    <location>
        <begin position="511"/>
        <end position="614"/>
    </location>
</feature>
<dbReference type="Gene3D" id="3.30.160.60">
    <property type="entry name" value="Classic Zinc Finger"/>
    <property type="match status" value="2"/>
</dbReference>
<sequence>MSSLCTVIASHARTSLSSSPSPDLTTPPAPNLYVTYKVLQLQRKLLDRFRKRVRTRRSDRVLKKETSTRVTRDFCQDLERQAFEEIDRYLGRKTTAHSRKRSYPVVKHKWTGENEQKPKCIVAASPRQDRDQSSSRSAQWLLNELDRSVKSESNSSIAVAKDHELFVTRKTDFRIERLSLTELAQLLVVVKDLLSTLRQVIFSRAGVKTLVEGNELLALDENIAANFEHLLLCLKNQLIRLLVLKLVDLVRKDLVECQRDQHRHCDDFFFEFPDARHPLSTTWPWSIKPSLAVIWGVCWMFYGPEDSWLNDDRLRDLTNEAFNDMLQQTQQPRDQGRMYAPGAQVIHGLTCPHNAVANVLGEDLNQVNFGPVSFPHGAGGGPGRPNSPHLTSLHNNISGAHHMAPVASPQQQEHGGLIANHSYPHPSFSSAPDQLTGTYNTYTQSTQPQYSYAVAASAAASAQTNQHPHSNSLPHHLSGSGSSYQDNSYDVVGQWNLNLQATPAQHFQVDDNWQSQNSPPHSRNPPNIRVITELPGDHLSYHTHSATSLTSKPPSSLQGSPYNRYGPNLSPRDAHIPMHPPDDTNMQHTPPPDSANMGEQQQLSRKRSHEQMTSESVQFIPAQANMDGHSDRAGSVSSQAPDYPSPQNRSIAVKRGNAPINDQGKLICEYDPSCTGLTFDRKCEWSKHMDKHDRPYRCQREECAKLQGFTYSGGLLRHEREVHNKHGGPKAKLVCPHPECKRHTGKGFTRKENLNEHVRRVHENKENQQSQSQGPSQFKHEVNDGSIGAIPQLENVETPYYTQLDPHDADSPHKRRRFTQGEERSASEDVEDLRHEILRLQNEHQEKDALIHQMREEIAQLNSAVALMRQPQMQQDGVQGQV</sequence>
<feature type="domain" description="C2H2-type" evidence="3">
    <location>
        <begin position="738"/>
        <end position="767"/>
    </location>
</feature>
<feature type="compositionally biased region" description="Basic and acidic residues" evidence="2">
    <location>
        <begin position="572"/>
        <end position="582"/>
    </location>
</feature>
<feature type="compositionally biased region" description="Low complexity" evidence="2">
    <location>
        <begin position="461"/>
        <end position="483"/>
    </location>
</feature>
<dbReference type="GO" id="GO:0008270">
    <property type="term" value="F:zinc ion binding"/>
    <property type="evidence" value="ECO:0007669"/>
    <property type="project" value="UniProtKB-KW"/>
</dbReference>
<feature type="region of interest" description="Disordered" evidence="2">
    <location>
        <begin position="626"/>
        <end position="655"/>
    </location>
</feature>
<keyword evidence="1" id="KW-0479">Metal-binding</keyword>
<reference evidence="4" key="1">
    <citation type="submission" date="2023-04" db="EMBL/GenBank/DDBJ databases">
        <title>Black Yeasts Isolated from many extreme environments.</title>
        <authorList>
            <person name="Coleine C."/>
            <person name="Stajich J.E."/>
            <person name="Selbmann L."/>
        </authorList>
    </citation>
    <scope>NUCLEOTIDE SEQUENCE</scope>
    <source>
        <strain evidence="4">CCFEE 5312</strain>
    </source>
</reference>
<proteinExistence type="predicted"/>
<dbReference type="InterPro" id="IPR059095">
    <property type="entry name" value="Znf_C2H2_17_2nd"/>
</dbReference>
<feature type="compositionally biased region" description="Polar residues" evidence="2">
    <location>
        <begin position="542"/>
        <end position="561"/>
    </location>
</feature>
<dbReference type="InterPro" id="IPR059009">
    <property type="entry name" value="Znf_C2H2_17_1st"/>
</dbReference>
<evidence type="ECO:0000259" key="3">
    <source>
        <dbReference type="PROSITE" id="PS50157"/>
    </source>
</evidence>
<keyword evidence="1" id="KW-0862">Zinc</keyword>
<gene>
    <name evidence="4" type="ORF">LTR09_006494</name>
</gene>
<dbReference type="InterPro" id="IPR013087">
    <property type="entry name" value="Znf_C2H2_type"/>
</dbReference>
<evidence type="ECO:0000313" key="4">
    <source>
        <dbReference type="EMBL" id="KAK3052284.1"/>
    </source>
</evidence>
<evidence type="ECO:0000313" key="5">
    <source>
        <dbReference type="Proteomes" id="UP001271007"/>
    </source>
</evidence>
<feature type="compositionally biased region" description="Polar residues" evidence="2">
    <location>
        <begin position="511"/>
        <end position="525"/>
    </location>
</feature>
<dbReference type="SMART" id="SM00355">
    <property type="entry name" value="ZnF_C2H2"/>
    <property type="match status" value="3"/>
</dbReference>
<dbReference type="EMBL" id="JAWDJX010000021">
    <property type="protein sequence ID" value="KAK3052284.1"/>
    <property type="molecule type" value="Genomic_DNA"/>
</dbReference>
<keyword evidence="5" id="KW-1185">Reference proteome</keyword>
<feature type="compositionally biased region" description="Polar residues" evidence="2">
    <location>
        <begin position="767"/>
        <end position="776"/>
    </location>
</feature>
<comment type="caution">
    <text evidence="4">The sequence shown here is derived from an EMBL/GenBank/DDBJ whole genome shotgun (WGS) entry which is preliminary data.</text>
</comment>
<keyword evidence="1" id="KW-0863">Zinc-finger</keyword>
<feature type="region of interest" description="Disordered" evidence="2">
    <location>
        <begin position="461"/>
        <end position="485"/>
    </location>
</feature>
<accession>A0AAJ0DE02</accession>
<evidence type="ECO:0000256" key="1">
    <source>
        <dbReference type="PROSITE-ProRule" id="PRU00042"/>
    </source>
</evidence>
<dbReference type="Pfam" id="PF26177">
    <property type="entry name" value="zf_C2H2_17_1st"/>
    <property type="match status" value="1"/>
</dbReference>
<feature type="region of interest" description="Disordered" evidence="2">
    <location>
        <begin position="802"/>
        <end position="830"/>
    </location>
</feature>
<feature type="compositionally biased region" description="Polar residues" evidence="2">
    <location>
        <begin position="635"/>
        <end position="650"/>
    </location>
</feature>
<evidence type="ECO:0000256" key="2">
    <source>
        <dbReference type="SAM" id="MobiDB-lite"/>
    </source>
</evidence>
<dbReference type="PROSITE" id="PS50157">
    <property type="entry name" value="ZINC_FINGER_C2H2_2"/>
    <property type="match status" value="1"/>
</dbReference>
<feature type="compositionally biased region" description="Basic and acidic residues" evidence="2">
    <location>
        <begin position="819"/>
        <end position="830"/>
    </location>
</feature>
<dbReference type="Proteomes" id="UP001271007">
    <property type="component" value="Unassembled WGS sequence"/>
</dbReference>
<feature type="region of interest" description="Disordered" evidence="2">
    <location>
        <begin position="763"/>
        <end position="783"/>
    </location>
</feature>